<evidence type="ECO:0000259" key="4">
    <source>
        <dbReference type="PROSITE" id="PS50042"/>
    </source>
</evidence>
<dbReference type="GO" id="GO:0006355">
    <property type="term" value="P:regulation of DNA-templated transcription"/>
    <property type="evidence" value="ECO:0007669"/>
    <property type="project" value="InterPro"/>
</dbReference>
<comment type="caution">
    <text evidence="7">The sequence shown here is derived from an EMBL/GenBank/DDBJ whole genome shotgun (WGS) entry which is preliminary data.</text>
</comment>
<evidence type="ECO:0000313" key="7">
    <source>
        <dbReference type="EMBL" id="OTO07765.1"/>
    </source>
</evidence>
<evidence type="ECO:0000259" key="5">
    <source>
        <dbReference type="PROSITE" id="PS51063"/>
    </source>
</evidence>
<reference evidence="7" key="1">
    <citation type="submission" date="2017-05" db="EMBL/GenBank/DDBJ databases">
        <title>The Genome Sequence of Enterococcus sp. 4G2_DIV0659.</title>
        <authorList>
            <consortium name="The Broad Institute Genomics Platform"/>
            <consortium name="The Broad Institute Genomic Center for Infectious Diseases"/>
            <person name="Earl A."/>
            <person name="Manson A."/>
            <person name="Schwartman J."/>
            <person name="Gilmore M."/>
            <person name="Abouelleil A."/>
            <person name="Cao P."/>
            <person name="Chapman S."/>
            <person name="Cusick C."/>
            <person name="Shea T."/>
            <person name="Young S."/>
            <person name="Neafsey D."/>
            <person name="Nusbaum C."/>
            <person name="Birren B."/>
        </authorList>
    </citation>
    <scope>NUCLEOTIDE SEQUENCE [LARGE SCALE GENOMIC DNA]</scope>
    <source>
        <strain evidence="7">4G2_DIV0659</strain>
    </source>
</reference>
<dbReference type="Pfam" id="PF13545">
    <property type="entry name" value="HTH_Crp_2"/>
    <property type="match status" value="1"/>
</dbReference>
<dbReference type="InterPro" id="IPR036390">
    <property type="entry name" value="WH_DNA-bd_sf"/>
</dbReference>
<evidence type="ECO:0000256" key="1">
    <source>
        <dbReference type="ARBA" id="ARBA00023015"/>
    </source>
</evidence>
<dbReference type="InterPro" id="IPR014710">
    <property type="entry name" value="RmlC-like_jellyroll"/>
</dbReference>
<keyword evidence="1" id="KW-0805">Transcription regulation</keyword>
<evidence type="ECO:0000256" key="3">
    <source>
        <dbReference type="ARBA" id="ARBA00023163"/>
    </source>
</evidence>
<reference evidence="6 8" key="2">
    <citation type="submission" date="2018-07" db="EMBL/GenBank/DDBJ databases">
        <title>The Genome Sequence of Enterococcus sp. DIV0659b.</title>
        <authorList>
            <consortium name="The Broad Institute Genomics Platform"/>
            <consortium name="The Broad Institute Genomic Center for Infectious Diseases"/>
            <person name="Earl A."/>
            <person name="Manson A."/>
            <person name="Schwartman J."/>
            <person name="Gilmore M."/>
            <person name="Abouelleil A."/>
            <person name="Cao P."/>
            <person name="Chapman S."/>
            <person name="Cusick C."/>
            <person name="Shea T."/>
            <person name="Young S."/>
            <person name="Neafsey D."/>
            <person name="Nusbaum C."/>
            <person name="Birren B."/>
        </authorList>
    </citation>
    <scope>NUCLEOTIDE SEQUENCE [LARGE SCALE GENOMIC DNA]</scope>
    <source>
        <strain evidence="6 8">4G2_DIV0659</strain>
    </source>
</reference>
<dbReference type="InterPro" id="IPR012318">
    <property type="entry name" value="HTH_CRP"/>
</dbReference>
<accession>A0A242CBX8</accession>
<protein>
    <recommendedName>
        <fullName evidence="9">Cyclic nucleotide-binding domain-containing protein</fullName>
    </recommendedName>
</protein>
<feature type="domain" description="HTH crp-type" evidence="5">
    <location>
        <begin position="149"/>
        <end position="212"/>
    </location>
</feature>
<evidence type="ECO:0008006" key="9">
    <source>
        <dbReference type="Google" id="ProtNLM"/>
    </source>
</evidence>
<dbReference type="AlphaFoldDB" id="A0A242CBX8"/>
<dbReference type="CDD" id="cd00038">
    <property type="entry name" value="CAP_ED"/>
    <property type="match status" value="1"/>
</dbReference>
<evidence type="ECO:0000313" key="8">
    <source>
        <dbReference type="Proteomes" id="UP000195139"/>
    </source>
</evidence>
<name>A0A242CBX8_9ENTE</name>
<dbReference type="STRING" id="1834181.A5880_002035"/>
<dbReference type="Pfam" id="PF00027">
    <property type="entry name" value="cNMP_binding"/>
    <property type="match status" value="1"/>
</dbReference>
<dbReference type="PROSITE" id="PS51063">
    <property type="entry name" value="HTH_CRP_2"/>
    <property type="match status" value="1"/>
</dbReference>
<dbReference type="EMBL" id="NGLE02000001">
    <property type="protein sequence ID" value="MEI5993854.1"/>
    <property type="molecule type" value="Genomic_DNA"/>
</dbReference>
<dbReference type="Proteomes" id="UP000195139">
    <property type="component" value="Unassembled WGS sequence"/>
</dbReference>
<evidence type="ECO:0000256" key="2">
    <source>
        <dbReference type="ARBA" id="ARBA00023125"/>
    </source>
</evidence>
<dbReference type="SUPFAM" id="SSF46785">
    <property type="entry name" value="Winged helix' DNA-binding domain"/>
    <property type="match status" value="1"/>
</dbReference>
<dbReference type="InterPro" id="IPR018490">
    <property type="entry name" value="cNMP-bd_dom_sf"/>
</dbReference>
<feature type="domain" description="Cyclic nucleotide-binding" evidence="4">
    <location>
        <begin position="10"/>
        <end position="109"/>
    </location>
</feature>
<dbReference type="GO" id="GO:0003677">
    <property type="term" value="F:DNA binding"/>
    <property type="evidence" value="ECO:0007669"/>
    <property type="project" value="UniProtKB-KW"/>
</dbReference>
<dbReference type="PROSITE" id="PS50042">
    <property type="entry name" value="CNMP_BINDING_3"/>
    <property type="match status" value="1"/>
</dbReference>
<dbReference type="SUPFAM" id="SSF51206">
    <property type="entry name" value="cAMP-binding domain-like"/>
    <property type="match status" value="1"/>
</dbReference>
<sequence length="224" mass="25768">MKIIDDLDLLVAKITEHHLDSYIQKRHYPQILLSTLQEGESLYKQDEFAEYFCIMLSGKIRVYRTLSNGKEAILNVITGFRILGEIELIYNNPSLNSIEFLEPSSCLLIPMNYCRDELLNDTNFVKKVAYNLAMTLHAVETNTSINMSFTLENRVASYILASEKDGSFELDLSTLPELIGTTYRHLLRVIKKFQEEGLIKKKGDRYLLLQKSVLSNKISDLYSL</sequence>
<proteinExistence type="predicted"/>
<dbReference type="Gene3D" id="2.60.120.10">
    <property type="entry name" value="Jelly Rolls"/>
    <property type="match status" value="1"/>
</dbReference>
<dbReference type="RefSeq" id="WP_086330924.1">
    <property type="nucleotide sequence ID" value="NZ_NGLE02000001.1"/>
</dbReference>
<dbReference type="OrthoDB" id="581021at2"/>
<organism evidence="7">
    <name type="scientific">Candidatus Enterococcus mansonii</name>
    <dbReference type="NCBI Taxonomy" id="1834181"/>
    <lineage>
        <taxon>Bacteria</taxon>
        <taxon>Bacillati</taxon>
        <taxon>Bacillota</taxon>
        <taxon>Bacilli</taxon>
        <taxon>Lactobacillales</taxon>
        <taxon>Enterococcaceae</taxon>
        <taxon>Enterococcus</taxon>
    </lineage>
</organism>
<dbReference type="InterPro" id="IPR000595">
    <property type="entry name" value="cNMP-bd_dom"/>
</dbReference>
<evidence type="ECO:0000313" key="6">
    <source>
        <dbReference type="EMBL" id="MEI5993854.1"/>
    </source>
</evidence>
<gene>
    <name evidence="6" type="ORF">A5880_001401</name>
    <name evidence="7" type="ORF">A5880_002035</name>
</gene>
<keyword evidence="8" id="KW-1185">Reference proteome</keyword>
<dbReference type="EMBL" id="NGLE01000003">
    <property type="protein sequence ID" value="OTO07765.1"/>
    <property type="molecule type" value="Genomic_DNA"/>
</dbReference>
<keyword evidence="3" id="KW-0804">Transcription</keyword>
<keyword evidence="2" id="KW-0238">DNA-binding</keyword>